<evidence type="ECO:0000256" key="2">
    <source>
        <dbReference type="ARBA" id="ARBA00004123"/>
    </source>
</evidence>
<dbReference type="CDD" id="cd18016">
    <property type="entry name" value="DEXHc_RecQ2_BLM"/>
    <property type="match status" value="1"/>
</dbReference>
<dbReference type="GO" id="GO:0005524">
    <property type="term" value="F:ATP binding"/>
    <property type="evidence" value="ECO:0007669"/>
    <property type="project" value="UniProtKB-KW"/>
</dbReference>
<dbReference type="SUPFAM" id="SSF46785">
    <property type="entry name" value="Winged helix' DNA-binding domain"/>
    <property type="match status" value="1"/>
</dbReference>
<feature type="domain" description="Helicase ATP-binding" evidence="16">
    <location>
        <begin position="691"/>
        <end position="866"/>
    </location>
</feature>
<feature type="region of interest" description="Disordered" evidence="14">
    <location>
        <begin position="188"/>
        <end position="223"/>
    </location>
</feature>
<feature type="region of interest" description="Disordered" evidence="14">
    <location>
        <begin position="241"/>
        <end position="285"/>
    </location>
</feature>
<evidence type="ECO:0000256" key="11">
    <source>
        <dbReference type="ARBA" id="ARBA00034617"/>
    </source>
</evidence>
<reference evidence="19" key="1">
    <citation type="submission" date="2025-08" db="UniProtKB">
        <authorList>
            <consortium name="RefSeq"/>
        </authorList>
    </citation>
    <scope>IDENTIFICATION</scope>
    <source>
        <tissue evidence="19">Liver</tissue>
    </source>
</reference>
<dbReference type="InterPro" id="IPR010997">
    <property type="entry name" value="HRDC-like_sf"/>
</dbReference>
<dbReference type="GeneID" id="102730276"/>
<dbReference type="SUPFAM" id="SSF47819">
    <property type="entry name" value="HRDC-like"/>
    <property type="match status" value="1"/>
</dbReference>
<evidence type="ECO:0000256" key="12">
    <source>
        <dbReference type="ARBA" id="ARBA00034808"/>
    </source>
</evidence>
<dbReference type="GO" id="GO:0043138">
    <property type="term" value="F:3'-5' DNA helicase activity"/>
    <property type="evidence" value="ECO:0007669"/>
    <property type="project" value="UniProtKB-EC"/>
</dbReference>
<dbReference type="Pfam" id="PF00570">
    <property type="entry name" value="HRDC"/>
    <property type="match status" value="1"/>
</dbReference>
<dbReference type="GO" id="GO:0003677">
    <property type="term" value="F:DNA binding"/>
    <property type="evidence" value="ECO:0007669"/>
    <property type="project" value="UniProtKB-KW"/>
</dbReference>
<evidence type="ECO:0000256" key="10">
    <source>
        <dbReference type="ARBA" id="ARBA00023242"/>
    </source>
</evidence>
<dbReference type="SMART" id="SM00490">
    <property type="entry name" value="HELICc"/>
    <property type="match status" value="1"/>
</dbReference>
<dbReference type="GO" id="GO:0045910">
    <property type="term" value="P:negative regulation of DNA recombination"/>
    <property type="evidence" value="ECO:0007669"/>
    <property type="project" value="UniProtKB-ARBA"/>
</dbReference>
<dbReference type="SMART" id="SM00487">
    <property type="entry name" value="DEXDc"/>
    <property type="match status" value="1"/>
</dbReference>
<dbReference type="FunFam" id="3.40.50.300:FF:000537">
    <property type="entry name" value="Bloom syndrome RecQ-like helicase"/>
    <property type="match status" value="1"/>
</dbReference>
<comment type="cofactor">
    <cofactor evidence="1">
        <name>Zn(2+)</name>
        <dbReference type="ChEBI" id="CHEBI:29105"/>
    </cofactor>
</comment>
<dbReference type="InterPro" id="IPR012532">
    <property type="entry name" value="BDHCT"/>
</dbReference>
<feature type="region of interest" description="Disordered" evidence="14">
    <location>
        <begin position="1215"/>
        <end position="1342"/>
    </location>
</feature>
<dbReference type="NCBIfam" id="TIGR00614">
    <property type="entry name" value="recQ_fam"/>
    <property type="match status" value="2"/>
</dbReference>
<dbReference type="GO" id="GO:0000724">
    <property type="term" value="P:double-strand break repair via homologous recombination"/>
    <property type="evidence" value="ECO:0007669"/>
    <property type="project" value="TreeGrafter"/>
</dbReference>
<feature type="domain" description="HRDC" evidence="15">
    <location>
        <begin position="1137"/>
        <end position="1217"/>
    </location>
</feature>
<dbReference type="Pfam" id="PF16204">
    <property type="entry name" value="BDHCT_assoc"/>
    <property type="match status" value="1"/>
</dbReference>
<keyword evidence="5" id="KW-0378">Hydrolase</keyword>
<dbReference type="InterPro" id="IPR036390">
    <property type="entry name" value="WH_DNA-bd_sf"/>
</dbReference>
<dbReference type="RefSeq" id="XP_030893985.1">
    <property type="nucleotide sequence ID" value="XM_031038125.1"/>
</dbReference>
<dbReference type="GO" id="GO:0000723">
    <property type="term" value="P:telomere maintenance"/>
    <property type="evidence" value="ECO:0007669"/>
    <property type="project" value="UniProtKB-ARBA"/>
</dbReference>
<keyword evidence="9" id="KW-0413">Isomerase</keyword>
<keyword evidence="7" id="KW-0067">ATP-binding</keyword>
<evidence type="ECO:0000259" key="15">
    <source>
        <dbReference type="PROSITE" id="PS50967"/>
    </source>
</evidence>
<dbReference type="InterPro" id="IPR044876">
    <property type="entry name" value="HRDC_dom_sf"/>
</dbReference>
<feature type="compositionally biased region" description="Basic residues" evidence="14">
    <location>
        <begin position="1257"/>
        <end position="1275"/>
    </location>
</feature>
<gene>
    <name evidence="19" type="primary">BLM</name>
</gene>
<evidence type="ECO:0000259" key="17">
    <source>
        <dbReference type="PROSITE" id="PS51194"/>
    </source>
</evidence>
<accession>A0A7F8RKX0</accession>
<dbReference type="PANTHER" id="PTHR13710:SF153">
    <property type="entry name" value="RECQ-LIKE DNA HELICASE BLM"/>
    <property type="match status" value="1"/>
</dbReference>
<dbReference type="InterPro" id="IPR032439">
    <property type="entry name" value="BDHCT_assoc"/>
</dbReference>
<evidence type="ECO:0000256" key="8">
    <source>
        <dbReference type="ARBA" id="ARBA00023125"/>
    </source>
</evidence>
<dbReference type="Pfam" id="PF09382">
    <property type="entry name" value="RQC"/>
    <property type="match status" value="1"/>
</dbReference>
<dbReference type="GO" id="GO:0016818">
    <property type="term" value="F:hydrolase activity, acting on acid anhydrides, in phosphorus-containing anhydrides"/>
    <property type="evidence" value="ECO:0007669"/>
    <property type="project" value="InterPro"/>
</dbReference>
<evidence type="ECO:0000256" key="7">
    <source>
        <dbReference type="ARBA" id="ARBA00022840"/>
    </source>
</evidence>
<dbReference type="SMART" id="SM00341">
    <property type="entry name" value="HRDC"/>
    <property type="match status" value="1"/>
</dbReference>
<dbReference type="GO" id="GO:0031297">
    <property type="term" value="P:replication fork processing"/>
    <property type="evidence" value="ECO:0007669"/>
    <property type="project" value="UniProtKB-ARBA"/>
</dbReference>
<dbReference type="InterPro" id="IPR002464">
    <property type="entry name" value="DNA/RNA_helicase_DEAH_CS"/>
</dbReference>
<evidence type="ECO:0000259" key="16">
    <source>
        <dbReference type="PROSITE" id="PS51192"/>
    </source>
</evidence>
<dbReference type="InterPro" id="IPR011545">
    <property type="entry name" value="DEAD/DEAH_box_helicase_dom"/>
</dbReference>
<evidence type="ECO:0000313" key="19">
    <source>
        <dbReference type="RefSeq" id="XP_030893985.1"/>
    </source>
</evidence>
<dbReference type="InterPro" id="IPR002121">
    <property type="entry name" value="HRDC_dom"/>
</dbReference>
<dbReference type="FunFam" id="1.10.150.80:FF:000003">
    <property type="entry name" value="Bloom syndrome RecQ-like helicase"/>
    <property type="match status" value="1"/>
</dbReference>
<dbReference type="GO" id="GO:0005694">
    <property type="term" value="C:chromosome"/>
    <property type="evidence" value="ECO:0007669"/>
    <property type="project" value="TreeGrafter"/>
</dbReference>
<comment type="catalytic activity">
    <reaction evidence="11">
        <text>Couples ATP hydrolysis with the unwinding of duplex DNA by translocating in the 3'-5' direction.</text>
        <dbReference type="EC" id="5.6.2.4"/>
    </reaction>
</comment>
<dbReference type="PROSITE" id="PS51194">
    <property type="entry name" value="HELICASE_CTER"/>
    <property type="match status" value="1"/>
</dbReference>
<sequence>MAAVPQNNLQEQLQRHSAIKLNNKLSPSKPRSLGFTFKKKITTASNVSVTSVSVAKTPVFNDKDVNVTEAFSFTGPPPLTTSQQTRPSDFKSAPAGQQTRRAVSKPLLPEVLQVSQGVLCNTPNTPIVKKSSNATFKKLEFSSSSDSFITINDWDDMDDFDTSGNSKAFVTPCKNHFVRVSTAQKSKKSKRNFLKAQLPEANTGKADLTPSSSESKQACLTKKQNDDSEWFSNDVICIDDDPNPEELIRGDAQESHPLKTHLGEERDGSEKKNLEETELHSVEKSPCVELDEDDYDTDFVPPSPEEEVISASSSLKCFSMLKDLDTSGTKDSPSTSKDLLTPEGMTTQQPTQETSTDCDGTKVRQTSLQQQLIHVMDQICKLVDTIPDDELKALDCGNELHQQRDIRRKLLAEADLNTRDASILASGWRCRPDSPGSPLEGMASVSALDAFPKGNSCPTGNSVKELNFPHLPSHSSSTRECLLATTPGKTGFSATTKNPLERPLFSPHLQKSFVSSNWAETPRIEKRNESSYFPGNVLTSTAVKDQNKRAAPINDLEREIQAACDIDTFDIDGFDDDDDDDDWEDIMHNLAASKSSTAVCQPIKEGRPVKPVSERISSAKTNCLPVASTAQNKNSESIQNYTDKSAQNLASRNLKHERFQSLSFPHTKEMMKIFHKKFGLHNFRTNQLEAINAALLGEDCFILMPTGGGKSLCYQLPACVSPGVTIVISPLRSLIVDQVQKLTSLDIPATYLTGDKTDSEATSIYLQLSKKDPIIKLLYVTPEKVCASNRLISTLENLYERKLLARFVIDEAHCVSQWGHDFRQDYKRMNMLRQKFPSVPVMALTATANPRVQKDILTQLKILQPQVICATIAFGMGIDKPDVRFVIHASLPKSVEGYYQESGRAGRDGEISHCLLFYTYHDVTRLKRLILMEKDGNHHTRETHFNNLYSMVHYCENITECRRIQLLAYFGENGFNPDFCKKYPDVSCDNCCKTKDYKTRDVTDDVENIVRFVQEHSSSQGTRNKNHIGPSGRFTMNMLVDIFLGSKSAKIQSGIFGKGSTYSRHNAERLFKKLILDKILDEDLYINANDQPIAYVMLGNKAQTVLNGHLKVDFMETENSTSVKKQKALVAKISQREEVVKKCLGELTEVCKSLGKVFGVHYFNIFNTVTLKKLAESLSSDPEVLLQIDGVTEDKLEKYGAEVIPVLQKYSEWTLPAEDGSPRGSPGSRRGTRRRAAEEFDEETPVSSHYFANKTKNERKRKRMSASQRPKRRKTSFGGSKTKGGFTVCRKTSSKSKSSNIFGPHSSVHGSQAASGATRKLGIMAPPKPINRPFLKPSYAFS</sequence>
<keyword evidence="4" id="KW-0547">Nucleotide-binding</keyword>
<dbReference type="Gene3D" id="1.10.10.10">
    <property type="entry name" value="Winged helix-like DNA-binding domain superfamily/Winged helix DNA-binding domain"/>
    <property type="match status" value="1"/>
</dbReference>
<keyword evidence="10" id="KW-0539">Nucleus</keyword>
<protein>
    <recommendedName>
        <fullName evidence="12">DNA 3'-5' helicase</fullName>
        <ecNumber evidence="12">5.6.2.4</ecNumber>
    </recommendedName>
    <alternativeName>
        <fullName evidence="13">DNA 3'-5' helicase BLM</fullName>
    </alternativeName>
</protein>
<dbReference type="Pfam" id="PF00270">
    <property type="entry name" value="DEAD"/>
    <property type="match status" value="1"/>
</dbReference>
<dbReference type="FunFam" id="1.10.10.10:FF:000310">
    <property type="entry name" value="Bloom syndrome RecQ-like helicase"/>
    <property type="match status" value="1"/>
</dbReference>
<keyword evidence="8" id="KW-0238">DNA-binding</keyword>
<dbReference type="InterPro" id="IPR032284">
    <property type="entry name" value="RecQ_Zn-bd"/>
</dbReference>
<dbReference type="GO" id="GO:0009378">
    <property type="term" value="F:four-way junction helicase activity"/>
    <property type="evidence" value="ECO:0007669"/>
    <property type="project" value="TreeGrafter"/>
</dbReference>
<feature type="compositionally biased region" description="Polar residues" evidence="14">
    <location>
        <begin position="209"/>
        <end position="218"/>
    </location>
</feature>
<dbReference type="Gene3D" id="1.10.150.80">
    <property type="entry name" value="HRDC domain"/>
    <property type="match status" value="1"/>
</dbReference>
<keyword evidence="18" id="KW-1185">Reference proteome</keyword>
<evidence type="ECO:0000256" key="9">
    <source>
        <dbReference type="ARBA" id="ARBA00023235"/>
    </source>
</evidence>
<dbReference type="PROSITE" id="PS51192">
    <property type="entry name" value="HELICASE_ATP_BIND_1"/>
    <property type="match status" value="1"/>
</dbReference>
<feature type="region of interest" description="Disordered" evidence="14">
    <location>
        <begin position="325"/>
        <end position="362"/>
    </location>
</feature>
<feature type="domain" description="Helicase C-terminal" evidence="17">
    <location>
        <begin position="794"/>
        <end position="949"/>
    </location>
</feature>
<dbReference type="InterPro" id="IPR027417">
    <property type="entry name" value="P-loop_NTPase"/>
</dbReference>
<dbReference type="InterPro" id="IPR018982">
    <property type="entry name" value="RQC_domain"/>
</dbReference>
<dbReference type="KEGG" id="lww:102730276"/>
<evidence type="ECO:0000256" key="6">
    <source>
        <dbReference type="ARBA" id="ARBA00022806"/>
    </source>
</evidence>
<dbReference type="PANTHER" id="PTHR13710">
    <property type="entry name" value="DNA HELICASE RECQ FAMILY MEMBER"/>
    <property type="match status" value="1"/>
</dbReference>
<feature type="compositionally biased region" description="Low complexity" evidence="14">
    <location>
        <begin position="1276"/>
        <end position="1287"/>
    </location>
</feature>
<dbReference type="Proteomes" id="UP000245341">
    <property type="component" value="Unplaced"/>
</dbReference>
<proteinExistence type="inferred from homology"/>
<dbReference type="OrthoDB" id="10261556at2759"/>
<dbReference type="Pfam" id="PF08072">
    <property type="entry name" value="BDHCT"/>
    <property type="match status" value="1"/>
</dbReference>
<dbReference type="InterPro" id="IPR032437">
    <property type="entry name" value="BLM_N"/>
</dbReference>
<dbReference type="EC" id="5.6.2.4" evidence="12"/>
<dbReference type="Pfam" id="PF16202">
    <property type="entry name" value="BLM_N"/>
    <property type="match status" value="1"/>
</dbReference>
<evidence type="ECO:0000256" key="5">
    <source>
        <dbReference type="ARBA" id="ARBA00022801"/>
    </source>
</evidence>
<evidence type="ECO:0000256" key="1">
    <source>
        <dbReference type="ARBA" id="ARBA00001947"/>
    </source>
</evidence>
<evidence type="ECO:0000313" key="18">
    <source>
        <dbReference type="Proteomes" id="UP000245341"/>
    </source>
</evidence>
<dbReference type="CTD" id="641"/>
<dbReference type="SUPFAM" id="SSF52540">
    <property type="entry name" value="P-loop containing nucleoside triphosphate hydrolases"/>
    <property type="match status" value="2"/>
</dbReference>
<dbReference type="InterPro" id="IPR004589">
    <property type="entry name" value="DNA_helicase_ATP-dep_RecQ"/>
</dbReference>
<feature type="compositionally biased region" description="Basic and acidic residues" evidence="14">
    <location>
        <begin position="246"/>
        <end position="283"/>
    </location>
</feature>
<comment type="similarity">
    <text evidence="3">Belongs to the helicase family. RecQ subfamily.</text>
</comment>
<evidence type="ECO:0000256" key="13">
    <source>
        <dbReference type="ARBA" id="ARBA00044542"/>
    </source>
</evidence>
<dbReference type="GO" id="GO:0005634">
    <property type="term" value="C:nucleus"/>
    <property type="evidence" value="ECO:0007669"/>
    <property type="project" value="UniProtKB-SubCell"/>
</dbReference>
<evidence type="ECO:0000256" key="4">
    <source>
        <dbReference type="ARBA" id="ARBA00022741"/>
    </source>
</evidence>
<dbReference type="PROSITE" id="PS00690">
    <property type="entry name" value="DEAH_ATP_HELICASE"/>
    <property type="match status" value="1"/>
</dbReference>
<dbReference type="Gene3D" id="3.40.50.300">
    <property type="entry name" value="P-loop containing nucleotide triphosphate hydrolases"/>
    <property type="match status" value="1"/>
</dbReference>
<dbReference type="SMART" id="SM00956">
    <property type="entry name" value="RQC"/>
    <property type="match status" value="1"/>
</dbReference>
<dbReference type="GO" id="GO:0032392">
    <property type="term" value="P:DNA geometric change"/>
    <property type="evidence" value="ECO:0007669"/>
    <property type="project" value="UniProtKB-ARBA"/>
</dbReference>
<feature type="compositionally biased region" description="Polar residues" evidence="14">
    <location>
        <begin position="326"/>
        <end position="362"/>
    </location>
</feature>
<evidence type="ECO:0000256" key="14">
    <source>
        <dbReference type="SAM" id="MobiDB-lite"/>
    </source>
</evidence>
<dbReference type="InterPro" id="IPR036388">
    <property type="entry name" value="WH-like_DNA-bd_sf"/>
</dbReference>
<dbReference type="PROSITE" id="PS50967">
    <property type="entry name" value="HRDC"/>
    <property type="match status" value="1"/>
</dbReference>
<dbReference type="InterPro" id="IPR001650">
    <property type="entry name" value="Helicase_C-like"/>
</dbReference>
<keyword evidence="6" id="KW-0347">Helicase</keyword>
<dbReference type="Pfam" id="PF16124">
    <property type="entry name" value="RecQ_Zn_bind"/>
    <property type="match status" value="1"/>
</dbReference>
<evidence type="ECO:0000256" key="3">
    <source>
        <dbReference type="ARBA" id="ARBA00005446"/>
    </source>
</evidence>
<name>A0A7F8RKX0_LEPWE</name>
<comment type="subcellular location">
    <subcellularLocation>
        <location evidence="2">Nucleus</location>
    </subcellularLocation>
</comment>
<dbReference type="InterPro" id="IPR014001">
    <property type="entry name" value="Helicase_ATP-bd"/>
</dbReference>
<organism evidence="18 19">
    <name type="scientific">Leptonychotes weddellii</name>
    <name type="common">Weddell seal</name>
    <name type="synonym">Otaria weddellii</name>
    <dbReference type="NCBI Taxonomy" id="9713"/>
    <lineage>
        <taxon>Eukaryota</taxon>
        <taxon>Metazoa</taxon>
        <taxon>Chordata</taxon>
        <taxon>Craniata</taxon>
        <taxon>Vertebrata</taxon>
        <taxon>Euteleostomi</taxon>
        <taxon>Mammalia</taxon>
        <taxon>Eutheria</taxon>
        <taxon>Laurasiatheria</taxon>
        <taxon>Carnivora</taxon>
        <taxon>Caniformia</taxon>
        <taxon>Pinnipedia</taxon>
        <taxon>Phocidae</taxon>
        <taxon>Monachinae</taxon>
        <taxon>Lobodontini</taxon>
        <taxon>Leptonychotes</taxon>
    </lineage>
</organism>
<feature type="region of interest" description="Disordered" evidence="14">
    <location>
        <begin position="71"/>
        <end position="102"/>
    </location>
</feature>
<dbReference type="GO" id="GO:0005737">
    <property type="term" value="C:cytoplasm"/>
    <property type="evidence" value="ECO:0007669"/>
    <property type="project" value="TreeGrafter"/>
</dbReference>